<dbReference type="InterPro" id="IPR001245">
    <property type="entry name" value="Ser-Thr/Tyr_kinase_cat_dom"/>
</dbReference>
<evidence type="ECO:0000256" key="7">
    <source>
        <dbReference type="ARBA" id="ARBA00022741"/>
    </source>
</evidence>
<keyword evidence="13" id="KW-0325">Glycoprotein</keyword>
<dbReference type="Gene3D" id="1.10.510.10">
    <property type="entry name" value="Transferase(Phosphotransferase) domain 1"/>
    <property type="match status" value="1"/>
</dbReference>
<keyword evidence="18" id="KW-1185">Reference proteome</keyword>
<evidence type="ECO:0000256" key="15">
    <source>
        <dbReference type="SAM" id="Phobius"/>
    </source>
</evidence>
<dbReference type="PROSITE" id="PS51473">
    <property type="entry name" value="GNK2"/>
    <property type="match status" value="2"/>
</dbReference>
<evidence type="ECO:0000259" key="17">
    <source>
        <dbReference type="PROSITE" id="PS51473"/>
    </source>
</evidence>
<dbReference type="PROSITE" id="PS50011">
    <property type="entry name" value="PROTEIN_KINASE_DOM"/>
    <property type="match status" value="1"/>
</dbReference>
<evidence type="ECO:0000256" key="5">
    <source>
        <dbReference type="ARBA" id="ARBA00022729"/>
    </source>
</evidence>
<evidence type="ECO:0000259" key="16">
    <source>
        <dbReference type="PROSITE" id="PS50011"/>
    </source>
</evidence>
<dbReference type="RefSeq" id="XP_071926747.1">
    <property type="nucleotide sequence ID" value="XM_072070646.1"/>
</dbReference>
<evidence type="ECO:0000256" key="1">
    <source>
        <dbReference type="ARBA" id="ARBA00004167"/>
    </source>
</evidence>
<dbReference type="InterPro" id="IPR002902">
    <property type="entry name" value="GNK2"/>
</dbReference>
<keyword evidence="5" id="KW-0732">Signal</keyword>
<keyword evidence="4 15" id="KW-0812">Transmembrane</keyword>
<feature type="domain" description="Gnk2-homologous" evidence="17">
    <location>
        <begin position="61"/>
        <end position="167"/>
    </location>
</feature>
<feature type="region of interest" description="Disordered" evidence="14">
    <location>
        <begin position="287"/>
        <end position="311"/>
    </location>
</feature>
<feature type="domain" description="Gnk2-homologous" evidence="17">
    <location>
        <begin position="173"/>
        <end position="281"/>
    </location>
</feature>
<evidence type="ECO:0000256" key="14">
    <source>
        <dbReference type="SAM" id="MobiDB-lite"/>
    </source>
</evidence>
<evidence type="ECO:0000256" key="2">
    <source>
        <dbReference type="ARBA" id="ARBA00022527"/>
    </source>
</evidence>
<feature type="compositionally biased region" description="Low complexity" evidence="14">
    <location>
        <begin position="681"/>
        <end position="697"/>
    </location>
</feature>
<proteinExistence type="predicted"/>
<dbReference type="Gene3D" id="3.30.200.20">
    <property type="entry name" value="Phosphorylase Kinase, domain 1"/>
    <property type="match status" value="1"/>
</dbReference>
<dbReference type="InterPro" id="IPR011009">
    <property type="entry name" value="Kinase-like_dom_sf"/>
</dbReference>
<dbReference type="CDD" id="cd14066">
    <property type="entry name" value="STKc_IRAK"/>
    <property type="match status" value="1"/>
</dbReference>
<dbReference type="PROSITE" id="PS00108">
    <property type="entry name" value="PROTEIN_KINASE_ST"/>
    <property type="match status" value="1"/>
</dbReference>
<keyword evidence="2" id="KW-0723">Serine/threonine-protein kinase</keyword>
<feature type="transmembrane region" description="Helical" evidence="15">
    <location>
        <begin position="21"/>
        <end position="50"/>
    </location>
</feature>
<dbReference type="PANTHER" id="PTHR27002">
    <property type="entry name" value="RECEPTOR-LIKE SERINE/THREONINE-PROTEIN KINASE SD1-8"/>
    <property type="match status" value="1"/>
</dbReference>
<keyword evidence="3" id="KW-0808">Transferase</keyword>
<dbReference type="SMART" id="SM00220">
    <property type="entry name" value="S_TKc"/>
    <property type="match status" value="1"/>
</dbReference>
<dbReference type="InterPro" id="IPR008271">
    <property type="entry name" value="Ser/Thr_kinase_AS"/>
</dbReference>
<evidence type="ECO:0000256" key="4">
    <source>
        <dbReference type="ARBA" id="ARBA00022692"/>
    </source>
</evidence>
<dbReference type="CDD" id="cd23509">
    <property type="entry name" value="Gnk2-like"/>
    <property type="match status" value="2"/>
</dbReference>
<evidence type="ECO:0000256" key="13">
    <source>
        <dbReference type="ARBA" id="ARBA00023180"/>
    </source>
</evidence>
<gene>
    <name evidence="19" type="primary">LOC140016794</name>
</gene>
<evidence type="ECO:0000256" key="12">
    <source>
        <dbReference type="ARBA" id="ARBA00023170"/>
    </source>
</evidence>
<keyword evidence="7" id="KW-0547">Nucleotide-binding</keyword>
<dbReference type="SUPFAM" id="SSF56112">
    <property type="entry name" value="Protein kinase-like (PK-like)"/>
    <property type="match status" value="1"/>
</dbReference>
<dbReference type="Proteomes" id="UP001652660">
    <property type="component" value="Chromosome 11c"/>
</dbReference>
<keyword evidence="10 15" id="KW-1133">Transmembrane helix</keyword>
<keyword evidence="11 15" id="KW-0472">Membrane</keyword>
<evidence type="ECO:0000256" key="6">
    <source>
        <dbReference type="ARBA" id="ARBA00022737"/>
    </source>
</evidence>
<feature type="compositionally biased region" description="Pro residues" evidence="14">
    <location>
        <begin position="288"/>
        <end position="302"/>
    </location>
</feature>
<reference evidence="19" key="1">
    <citation type="submission" date="2025-08" db="UniProtKB">
        <authorList>
            <consortium name="RefSeq"/>
        </authorList>
    </citation>
    <scope>IDENTIFICATION</scope>
    <source>
        <tissue evidence="19">Leaves</tissue>
    </source>
</reference>
<evidence type="ECO:0000313" key="18">
    <source>
        <dbReference type="Proteomes" id="UP001652660"/>
    </source>
</evidence>
<evidence type="ECO:0000256" key="10">
    <source>
        <dbReference type="ARBA" id="ARBA00022989"/>
    </source>
</evidence>
<keyword evidence="6" id="KW-0677">Repeat</keyword>
<evidence type="ECO:0000256" key="3">
    <source>
        <dbReference type="ARBA" id="ARBA00022679"/>
    </source>
</evidence>
<keyword evidence="8" id="KW-0418">Kinase</keyword>
<dbReference type="PANTHER" id="PTHR27002:SF1019">
    <property type="entry name" value="CYSTEINE-RICH RECEPTOR-LIKE PROTEIN KINASE 10"/>
    <property type="match status" value="1"/>
</dbReference>
<evidence type="ECO:0000256" key="8">
    <source>
        <dbReference type="ARBA" id="ARBA00022777"/>
    </source>
</evidence>
<dbReference type="InterPro" id="IPR038408">
    <property type="entry name" value="GNK2_sf"/>
</dbReference>
<comment type="subcellular location">
    <subcellularLocation>
        <location evidence="1">Membrane</location>
        <topology evidence="1">Single-pass membrane protein</topology>
    </subcellularLocation>
</comment>
<feature type="transmembrane region" description="Helical" evidence="15">
    <location>
        <begin position="319"/>
        <end position="340"/>
    </location>
</feature>
<organism evidence="18 19">
    <name type="scientific">Coffea arabica</name>
    <name type="common">Arabian coffee</name>
    <dbReference type="NCBI Taxonomy" id="13443"/>
    <lineage>
        <taxon>Eukaryota</taxon>
        <taxon>Viridiplantae</taxon>
        <taxon>Streptophyta</taxon>
        <taxon>Embryophyta</taxon>
        <taxon>Tracheophyta</taxon>
        <taxon>Spermatophyta</taxon>
        <taxon>Magnoliopsida</taxon>
        <taxon>eudicotyledons</taxon>
        <taxon>Gunneridae</taxon>
        <taxon>Pentapetalae</taxon>
        <taxon>asterids</taxon>
        <taxon>lamiids</taxon>
        <taxon>Gentianales</taxon>
        <taxon>Rubiaceae</taxon>
        <taxon>Ixoroideae</taxon>
        <taxon>Gardenieae complex</taxon>
        <taxon>Bertiereae - Coffeeae clade</taxon>
        <taxon>Coffeeae</taxon>
        <taxon>Coffea</taxon>
    </lineage>
</organism>
<keyword evidence="12" id="KW-0675">Receptor</keyword>
<dbReference type="InterPro" id="IPR000719">
    <property type="entry name" value="Prot_kinase_dom"/>
</dbReference>
<feature type="domain" description="Protein kinase" evidence="16">
    <location>
        <begin position="379"/>
        <end position="657"/>
    </location>
</feature>
<evidence type="ECO:0000256" key="11">
    <source>
        <dbReference type="ARBA" id="ARBA00023136"/>
    </source>
</evidence>
<keyword evidence="9" id="KW-0067">ATP-binding</keyword>
<feature type="region of interest" description="Disordered" evidence="14">
    <location>
        <begin position="661"/>
        <end position="706"/>
    </location>
</feature>
<accession>A0ABM4W4N7</accession>
<protein>
    <submittedName>
        <fullName evidence="19">Cysteine-rich receptor-like protein kinase 10</fullName>
    </submittedName>
</protein>
<dbReference type="GeneID" id="140016794"/>
<dbReference type="Gene3D" id="3.30.430.20">
    <property type="entry name" value="Gnk2 domain, C-X8-C-X2-C motif"/>
    <property type="match status" value="2"/>
</dbReference>
<dbReference type="Pfam" id="PF01657">
    <property type="entry name" value="Stress-antifung"/>
    <property type="match status" value="2"/>
</dbReference>
<dbReference type="Pfam" id="PF07714">
    <property type="entry name" value="PK_Tyr_Ser-Thr"/>
    <property type="match status" value="1"/>
</dbReference>
<sequence>MVYFILISLGSSTPEYKNLRLLFLICLILIKMISRSILFSCFLLICLISFNTGLINCAKPDYWCVNTTYNPNTTAGSTYAENLNFLLSTLSSNASLASRNGFYNFTAGHDPSNMVYGLFLCRGDVNPDVCGQCVANGRGEILKTCSNQKTAFMSYDDCLLRYSNESMFSSADQGVMFAAQNTQNATNPDKFNQVLSDMLTEIASQAANDRSGKKFSIKEEDYSTFQRRLYALGQCTPDLTRLDCENCLSNAISQLPRYCPNSLGCRITYFSCNIRYDVNKFYNSTSPAPEPAPNLGPPPSPPSNSTGSEEGGGISTQTIVAIVVPISLAIALLVVGFCIARRPRKPYYAISETSGASEISITESLQYNLSDIQAATNNFAVGNRIGEGGFGPVYRGTLHNGQEIAVKRLSRSSAQGTEEFKNEIALVARLQHRNLVRLLGFCLEGEERILIYEFVTNKSLDYFLFDPEKQPLLDWSRRYKIIGGIARGLLYLHEDSRLRIIHRDLKASNVLLDRNMNPKIADFGMARLFGVDQSEGNTSKIAGTYGYMAPEYALHGLFSVKSDVFSFGVVVLEILSGKKNSQFNQAHGGDDLPSYAWRQWRDGTPLALVDPAIGDTYSRNEVIQSIHVGLLCVQDEIEQRPTMASIVLMLNSNSITLPAPNPPAYFGRSRTQSSPNDLPVSDTSTSNKSPPNPSINDVSITELHPR</sequence>
<evidence type="ECO:0000313" key="19">
    <source>
        <dbReference type="RefSeq" id="XP_071926747.1"/>
    </source>
</evidence>
<name>A0ABM4W4N7_COFAR</name>
<evidence type="ECO:0000256" key="9">
    <source>
        <dbReference type="ARBA" id="ARBA00022840"/>
    </source>
</evidence>